<evidence type="ECO:0000313" key="1">
    <source>
        <dbReference type="EMBL" id="KAK3038191.1"/>
    </source>
</evidence>
<dbReference type="AlphaFoldDB" id="A0AA89BNL6"/>
<sequence length="269" mass="30326">MEGQKDSCVHAAIYGEYEPVCGGGNDGIEMGVYERRRGADEVAVVAAMKDLWFMTRDPIWFCTFTEEVWGRDLRALPLSPISASDSGQSRTASSHRLTLSDSKALQSFCHNMHALLIASEESHIFLLRLFNSSFQTLDSIKDRIYHIFADFICKKSDIDLIHTRHYELLPCSLQKIIANVGNRYQQRKKEWLSQKKGFDGKGEPEAAFNVIATDSPNEFKKILSKVDVLSPIMKKSSSPSSLSLELLQVYISYEVSYLQIAGKAYLGHM</sequence>
<protein>
    <submittedName>
        <fullName evidence="1">Uncharacterized protein</fullName>
    </submittedName>
</protein>
<keyword evidence="2" id="KW-1185">Reference proteome</keyword>
<reference evidence="1" key="1">
    <citation type="submission" date="2022-12" db="EMBL/GenBank/DDBJ databases">
        <title>Draft genome assemblies for two species of Escallonia (Escalloniales).</title>
        <authorList>
            <person name="Chanderbali A."/>
            <person name="Dervinis C."/>
            <person name="Anghel I."/>
            <person name="Soltis D."/>
            <person name="Soltis P."/>
            <person name="Zapata F."/>
        </authorList>
    </citation>
    <scope>NUCLEOTIDE SEQUENCE</scope>
    <source>
        <strain evidence="1">UCBG64.0493</strain>
        <tissue evidence="1">Leaf</tissue>
    </source>
</reference>
<proteinExistence type="predicted"/>
<dbReference type="Proteomes" id="UP001188597">
    <property type="component" value="Unassembled WGS sequence"/>
</dbReference>
<dbReference type="EMBL" id="JAVXUP010000103">
    <property type="protein sequence ID" value="KAK3038191.1"/>
    <property type="molecule type" value="Genomic_DNA"/>
</dbReference>
<gene>
    <name evidence="1" type="ORF">RJ639_030298</name>
</gene>
<evidence type="ECO:0000313" key="2">
    <source>
        <dbReference type="Proteomes" id="UP001188597"/>
    </source>
</evidence>
<comment type="caution">
    <text evidence="1">The sequence shown here is derived from an EMBL/GenBank/DDBJ whole genome shotgun (WGS) entry which is preliminary data.</text>
</comment>
<name>A0AA89BNL6_9ASTE</name>
<accession>A0AA89BNL6</accession>
<organism evidence="1 2">
    <name type="scientific">Escallonia herrerae</name>
    <dbReference type="NCBI Taxonomy" id="1293975"/>
    <lineage>
        <taxon>Eukaryota</taxon>
        <taxon>Viridiplantae</taxon>
        <taxon>Streptophyta</taxon>
        <taxon>Embryophyta</taxon>
        <taxon>Tracheophyta</taxon>
        <taxon>Spermatophyta</taxon>
        <taxon>Magnoliopsida</taxon>
        <taxon>eudicotyledons</taxon>
        <taxon>Gunneridae</taxon>
        <taxon>Pentapetalae</taxon>
        <taxon>asterids</taxon>
        <taxon>campanulids</taxon>
        <taxon>Escalloniales</taxon>
        <taxon>Escalloniaceae</taxon>
        <taxon>Escallonia</taxon>
    </lineage>
</organism>